<evidence type="ECO:0000313" key="4">
    <source>
        <dbReference type="Proteomes" id="UP001206483"/>
    </source>
</evidence>
<evidence type="ECO:0000256" key="1">
    <source>
        <dbReference type="SAM" id="MobiDB-lite"/>
    </source>
</evidence>
<feature type="signal peptide" evidence="2">
    <location>
        <begin position="1"/>
        <end position="29"/>
    </location>
</feature>
<reference evidence="3 4" key="1">
    <citation type="submission" date="2022-06" db="EMBL/GenBank/DDBJ databases">
        <title>Sequencing the genomes of 1000 actinobacteria strains.</title>
        <authorList>
            <person name="Klenk H.-P."/>
        </authorList>
    </citation>
    <scope>NUCLEOTIDE SEQUENCE [LARGE SCALE GENOMIC DNA]</scope>
    <source>
        <strain evidence="3 4">DSM 41656</strain>
    </source>
</reference>
<dbReference type="RefSeq" id="WP_253804282.1">
    <property type="nucleotide sequence ID" value="NZ_BAAAUB010000040.1"/>
</dbReference>
<evidence type="ECO:0000256" key="2">
    <source>
        <dbReference type="SAM" id="SignalP"/>
    </source>
</evidence>
<sequence>MPERSLRTSAGAVAVALAATVAASATAHADRGTGWGSAPSVGAIESHVEIQVSGAGADGKHLTSLGGNYDPPACWYEPQYTPEQFDAAYQQMLAGMSGAMGAEAKAEYDRLKADQDFHRGQDGRWWGMVKTKKAWDLPVTAPCTQQAGIVWVPTGKPPAGMPVITPVMLSKLAYGATKLPPPHVALSPRADQQTVNLPTYVKFDQPIQPVSVTASLNYSGISVAASTLAVPVSLRIDAGTNDASPASCTYDFVRSGSGYQVDSSGSSCNVTYQRSSRGGTFPLTAQVTWKVTWTASTNPNATPANPLPDGVTGGAPQDVTVREIQTIVTG</sequence>
<proteinExistence type="predicted"/>
<comment type="caution">
    <text evidence="3">The sequence shown here is derived from an EMBL/GenBank/DDBJ whole genome shotgun (WGS) entry which is preliminary data.</text>
</comment>
<accession>A0ABT1J942</accession>
<evidence type="ECO:0000313" key="3">
    <source>
        <dbReference type="EMBL" id="MCP2313965.1"/>
    </source>
</evidence>
<dbReference type="EMBL" id="JAMZDX010000008">
    <property type="protein sequence ID" value="MCP2313965.1"/>
    <property type="molecule type" value="Genomic_DNA"/>
</dbReference>
<name>A0ABT1J942_9ACTN</name>
<gene>
    <name evidence="3" type="ORF">FHR36_007164</name>
</gene>
<keyword evidence="2" id="KW-0732">Signal</keyword>
<protein>
    <submittedName>
        <fullName evidence="3">Enoyl reductase</fullName>
    </submittedName>
</protein>
<keyword evidence="4" id="KW-1185">Reference proteome</keyword>
<feature type="region of interest" description="Disordered" evidence="1">
    <location>
        <begin position="297"/>
        <end position="316"/>
    </location>
</feature>
<dbReference type="Proteomes" id="UP001206483">
    <property type="component" value="Unassembled WGS sequence"/>
</dbReference>
<organism evidence="3 4">
    <name type="scientific">Kitasatospora paracochleata</name>
    <dbReference type="NCBI Taxonomy" id="58354"/>
    <lineage>
        <taxon>Bacteria</taxon>
        <taxon>Bacillati</taxon>
        <taxon>Actinomycetota</taxon>
        <taxon>Actinomycetes</taxon>
        <taxon>Kitasatosporales</taxon>
        <taxon>Streptomycetaceae</taxon>
        <taxon>Kitasatospora</taxon>
    </lineage>
</organism>
<feature type="chain" id="PRO_5047018306" evidence="2">
    <location>
        <begin position="30"/>
        <end position="330"/>
    </location>
</feature>